<keyword evidence="4" id="KW-0328">Glycosyltransferase</keyword>
<dbReference type="PROSITE" id="PS00375">
    <property type="entry name" value="UDPGT"/>
    <property type="match status" value="1"/>
</dbReference>
<evidence type="ECO:0000256" key="5">
    <source>
        <dbReference type="RuleBase" id="RU362057"/>
    </source>
</evidence>
<dbReference type="Pfam" id="PF00201">
    <property type="entry name" value="UDPGT"/>
    <property type="match status" value="1"/>
</dbReference>
<dbReference type="KEGG" id="mcha:111010099"/>
<dbReference type="PANTHER" id="PTHR11926">
    <property type="entry name" value="GLUCOSYL/GLUCURONOSYL TRANSFERASES"/>
    <property type="match status" value="1"/>
</dbReference>
<gene>
    <name evidence="7" type="primary">LOC111010099</name>
</gene>
<dbReference type="RefSeq" id="XP_022139108.1">
    <property type="nucleotide sequence ID" value="XM_022283416.1"/>
</dbReference>
<dbReference type="CDD" id="cd03784">
    <property type="entry name" value="GT1_Gtf-like"/>
    <property type="match status" value="1"/>
</dbReference>
<accession>A0A6J1CEX5</accession>
<evidence type="ECO:0000256" key="3">
    <source>
        <dbReference type="ARBA" id="ARBA00022679"/>
    </source>
</evidence>
<dbReference type="GeneID" id="111010099"/>
<comment type="pathway">
    <text evidence="1">Secondary metabolite biosynthesis; terpenoid biosynthesis.</text>
</comment>
<dbReference type="InterPro" id="IPR035595">
    <property type="entry name" value="UDP_glycos_trans_CS"/>
</dbReference>
<dbReference type="PANTHER" id="PTHR11926:SF1392">
    <property type="entry name" value="GLYCOSYLTRANSFERASE"/>
    <property type="match status" value="1"/>
</dbReference>
<keyword evidence="6" id="KW-1185">Reference proteome</keyword>
<comment type="similarity">
    <text evidence="2 4">Belongs to the UDP-glycosyltransferase family.</text>
</comment>
<dbReference type="AlphaFoldDB" id="A0A6J1CEX5"/>
<organism evidence="6 7">
    <name type="scientific">Momordica charantia</name>
    <name type="common">Bitter gourd</name>
    <name type="synonym">Balsam pear</name>
    <dbReference type="NCBI Taxonomy" id="3673"/>
    <lineage>
        <taxon>Eukaryota</taxon>
        <taxon>Viridiplantae</taxon>
        <taxon>Streptophyta</taxon>
        <taxon>Embryophyta</taxon>
        <taxon>Tracheophyta</taxon>
        <taxon>Spermatophyta</taxon>
        <taxon>Magnoliopsida</taxon>
        <taxon>eudicotyledons</taxon>
        <taxon>Gunneridae</taxon>
        <taxon>Pentapetalae</taxon>
        <taxon>rosids</taxon>
        <taxon>fabids</taxon>
        <taxon>Cucurbitales</taxon>
        <taxon>Cucurbitaceae</taxon>
        <taxon>Momordiceae</taxon>
        <taxon>Momordica</taxon>
    </lineage>
</organism>
<keyword evidence="3 4" id="KW-0808">Transferase</keyword>
<evidence type="ECO:0000256" key="2">
    <source>
        <dbReference type="ARBA" id="ARBA00009995"/>
    </source>
</evidence>
<dbReference type="EC" id="2.4.1.-" evidence="5"/>
<dbReference type="Gene3D" id="3.40.50.2000">
    <property type="entry name" value="Glycogen Phosphorylase B"/>
    <property type="match status" value="2"/>
</dbReference>
<dbReference type="Proteomes" id="UP000504603">
    <property type="component" value="Unplaced"/>
</dbReference>
<name>A0A6J1CEX5_MOMCH</name>
<dbReference type="OrthoDB" id="5835829at2759"/>
<dbReference type="SUPFAM" id="SSF53756">
    <property type="entry name" value="UDP-Glycosyltransferase/glycogen phosphorylase"/>
    <property type="match status" value="1"/>
</dbReference>
<protein>
    <recommendedName>
        <fullName evidence="5">Glycosyltransferase</fullName>
        <ecNumber evidence="5">2.4.1.-</ecNumber>
    </recommendedName>
</protein>
<reference evidence="7" key="1">
    <citation type="submission" date="2025-08" db="UniProtKB">
        <authorList>
            <consortium name="RefSeq"/>
        </authorList>
    </citation>
    <scope>IDENTIFICATION</scope>
    <source>
        <strain evidence="7">OHB3-1</strain>
    </source>
</reference>
<proteinExistence type="inferred from homology"/>
<evidence type="ECO:0000313" key="6">
    <source>
        <dbReference type="Proteomes" id="UP000504603"/>
    </source>
</evidence>
<dbReference type="GO" id="GO:0080044">
    <property type="term" value="F:quercetin 7-O-glucosyltransferase activity"/>
    <property type="evidence" value="ECO:0007669"/>
    <property type="project" value="TreeGrafter"/>
</dbReference>
<sequence>MEREETEPHVLIFPFPALGHVNPMLKLAELLSLSGLRITFLNIHRLHQNLILHTNLQSRFSRFPRFQFRIITDGLPEAFNGGLQKLSELTRSMETVTKPLLRQMLLSGQLGPTPTCIILDGFCSFIVDFDAEPKIPVFCLCTGSACSFLTYSSIPGLIKDGQLPIKGEEDMDRMIEGVDGMENLLRCRDLPRFTRAGDQADWILQYSASQTIRSSEAHALILNTFEELEGPILSCLRRRCSNIYPIGPLHAHLKSRLSGESAPESESSNGVWEVDRSCLAWLDAQPPRSVVYVSFGSVTVVGNHEFMEFWHGLVKSGRRFLWVVRPNLVAGKDGESGIPAELEEGTKERGYMVGWAPQQEVLSHEAVGGFLTHCGWNSTLESIAAGVPMICWPQFADQQTNSRYVSEVWKIGLHMKDMCRRETVAKMVNDLMQNRTEELMGFVSETAKLAAISVGEGGSSSCNLERMINDIRLLNRGWRISANV</sequence>
<evidence type="ECO:0000256" key="4">
    <source>
        <dbReference type="RuleBase" id="RU003718"/>
    </source>
</evidence>
<dbReference type="FunFam" id="3.40.50.2000:FF:000040">
    <property type="entry name" value="UDP-glycosyltransferase 76C1"/>
    <property type="match status" value="1"/>
</dbReference>
<dbReference type="GO" id="GO:0080043">
    <property type="term" value="F:quercetin 3-O-glucosyltransferase activity"/>
    <property type="evidence" value="ECO:0007669"/>
    <property type="project" value="TreeGrafter"/>
</dbReference>
<dbReference type="InterPro" id="IPR002213">
    <property type="entry name" value="UDP_glucos_trans"/>
</dbReference>
<evidence type="ECO:0000313" key="7">
    <source>
        <dbReference type="RefSeq" id="XP_022139108.1"/>
    </source>
</evidence>
<evidence type="ECO:0000256" key="1">
    <source>
        <dbReference type="ARBA" id="ARBA00004721"/>
    </source>
</evidence>